<keyword evidence="2" id="KW-0479">Metal-binding</keyword>
<dbReference type="Proteomes" id="UP000436016">
    <property type="component" value="Unassembled WGS sequence"/>
</dbReference>
<evidence type="ECO:0000313" key="6">
    <source>
        <dbReference type="Proteomes" id="UP000436016"/>
    </source>
</evidence>
<protein>
    <submittedName>
        <fullName evidence="5">GFA family protein</fullName>
    </submittedName>
</protein>
<dbReference type="InterPro" id="IPR052355">
    <property type="entry name" value="CENP-V-like"/>
</dbReference>
<comment type="similarity">
    <text evidence="1">Belongs to the Gfa family.</text>
</comment>
<dbReference type="Pfam" id="PF04828">
    <property type="entry name" value="GFA"/>
    <property type="match status" value="1"/>
</dbReference>
<reference evidence="5 6" key="1">
    <citation type="submission" date="2019-12" db="EMBL/GenBank/DDBJ databases">
        <title>Strain KN286 was isolated from seawater, which was collected from Caroline Seamount in the tropical western Pacific.</title>
        <authorList>
            <person name="Wang Q."/>
        </authorList>
    </citation>
    <scope>NUCLEOTIDE SEQUENCE [LARGE SCALE GENOMIC DNA]</scope>
    <source>
        <strain evidence="5 6">KN286</strain>
    </source>
</reference>
<evidence type="ECO:0000259" key="4">
    <source>
        <dbReference type="PROSITE" id="PS51891"/>
    </source>
</evidence>
<dbReference type="Gene3D" id="2.170.150.70">
    <property type="match status" value="1"/>
</dbReference>
<evidence type="ECO:0000313" key="5">
    <source>
        <dbReference type="EMBL" id="MXU66232.1"/>
    </source>
</evidence>
<proteinExistence type="inferred from homology"/>
<dbReference type="AlphaFoldDB" id="A0A6B0TY70"/>
<dbReference type="PANTHER" id="PTHR28620">
    <property type="entry name" value="CENTROMERE PROTEIN V"/>
    <property type="match status" value="1"/>
</dbReference>
<evidence type="ECO:0000256" key="3">
    <source>
        <dbReference type="ARBA" id="ARBA00022833"/>
    </source>
</evidence>
<evidence type="ECO:0000256" key="1">
    <source>
        <dbReference type="ARBA" id="ARBA00005495"/>
    </source>
</evidence>
<keyword evidence="3" id="KW-0862">Zinc</keyword>
<dbReference type="PANTHER" id="PTHR28620:SF1">
    <property type="entry name" value="CENP-V_GFA DOMAIN-CONTAINING PROTEIN"/>
    <property type="match status" value="1"/>
</dbReference>
<comment type="caution">
    <text evidence="5">The sequence shown here is derived from an EMBL/GenBank/DDBJ whole genome shotgun (WGS) entry which is preliminary data.</text>
</comment>
<evidence type="ECO:0000256" key="2">
    <source>
        <dbReference type="ARBA" id="ARBA00022723"/>
    </source>
</evidence>
<dbReference type="SUPFAM" id="SSF51316">
    <property type="entry name" value="Mss4-like"/>
    <property type="match status" value="1"/>
</dbReference>
<dbReference type="InterPro" id="IPR011057">
    <property type="entry name" value="Mss4-like_sf"/>
</dbReference>
<dbReference type="GO" id="GO:0046872">
    <property type="term" value="F:metal ion binding"/>
    <property type="evidence" value="ECO:0007669"/>
    <property type="project" value="UniProtKB-KW"/>
</dbReference>
<keyword evidence="6" id="KW-1185">Reference proteome</keyword>
<accession>A0A6B0TY70</accession>
<organism evidence="5 6">
    <name type="scientific">Oceanomicrobium pacificus</name>
    <dbReference type="NCBI Taxonomy" id="2692916"/>
    <lineage>
        <taxon>Bacteria</taxon>
        <taxon>Pseudomonadati</taxon>
        <taxon>Pseudomonadota</taxon>
        <taxon>Alphaproteobacteria</taxon>
        <taxon>Rhodobacterales</taxon>
        <taxon>Paracoccaceae</taxon>
        <taxon>Oceanomicrobium</taxon>
    </lineage>
</organism>
<gene>
    <name evidence="5" type="ORF">GSH16_12330</name>
</gene>
<name>A0A6B0TY70_9RHOB</name>
<dbReference type="RefSeq" id="WP_160855530.1">
    <property type="nucleotide sequence ID" value="NZ_WUWG01000005.1"/>
</dbReference>
<sequence>MLTGSCHCGALRWRIDDVPPRATACNCTVCRRFGALWAYGWLGEDVATEGDGIAYFRDERELGFHHCPTCGCVVWWQAAAPDAEGRVRIAVNLRMSDDPTTVAALPIRHFDGLDKFEALRENGCQIRDLWF</sequence>
<dbReference type="InterPro" id="IPR006913">
    <property type="entry name" value="CENP-V/GFA"/>
</dbReference>
<dbReference type="GO" id="GO:0016846">
    <property type="term" value="F:carbon-sulfur lyase activity"/>
    <property type="evidence" value="ECO:0007669"/>
    <property type="project" value="InterPro"/>
</dbReference>
<feature type="domain" description="CENP-V/GFA" evidence="4">
    <location>
        <begin position="2"/>
        <end position="117"/>
    </location>
</feature>
<dbReference type="PROSITE" id="PS51891">
    <property type="entry name" value="CENP_V_GFA"/>
    <property type="match status" value="1"/>
</dbReference>
<dbReference type="EMBL" id="WUWG01000005">
    <property type="protein sequence ID" value="MXU66232.1"/>
    <property type="molecule type" value="Genomic_DNA"/>
</dbReference>